<name>A0ACB8NSU8_CITSI</name>
<dbReference type="EMBL" id="CM039170">
    <property type="protein sequence ID" value="KAH9800937.1"/>
    <property type="molecule type" value="Genomic_DNA"/>
</dbReference>
<evidence type="ECO:0000313" key="1">
    <source>
        <dbReference type="EMBL" id="KAH9800937.1"/>
    </source>
</evidence>
<evidence type="ECO:0000313" key="2">
    <source>
        <dbReference type="Proteomes" id="UP000829398"/>
    </source>
</evidence>
<dbReference type="Proteomes" id="UP000829398">
    <property type="component" value="Chromosome 1"/>
</dbReference>
<sequence>MASWLKAAEDLFEVVDRRAKLVVNELADEQSDFQTPASNGQGSQAKKIKSRIKAQRRHSADESLKINDTAREQANTQASPVDVTPNKDTATLAVEKETIPTGKTQKNGEQQQTKERDAPSIPLTEQSKDMSKHDADRVEIPETFTDLDTATPNGEILNENDSDVHLNHPPSPLPPKEMGIVNEDRIDDAGQITKSADADAPLKIDSKIQAVDPPVNSESSLKDADVKVETLSNKRKQQALKADDPPTKEQDQLDEAQGLLKTTISTGQSKEARLARVCAGLSSRLQEYKSENAQLEELLVAERELSRSYEARIKQLEQELSVYKSEVTKVESNLAEALAAKNSEIETLVSSIDALKKQAALSEGNLASLQMNMESIMRNRELTETRMIQALREELASVERRAEEERAAHNATKMAAMEREVELEHRAAEASMALARIQRIADERTAKAGELEQKVAMLEVECATLQQELQDMEARLKRGQKKSPEEANQAIQMQAWQDEVERARQGQRDAENKLSSLEAEVQKMRVEMAAMKRDAEHYSREEHMELEKRYRELTDLLYYKQTQLETMASEKAAAEFQLEKEMNRLQEVQSEAERSRVSRRSWSSWEEDAEMKSLEPLPLHHRHIAGASVQLQKAAKLLDSGAVRATRFLWRYPIARIILLFYLVFVHLFLMYLLHRLQEQADNFAAREVAESMGLTTSNLP</sequence>
<organism evidence="1 2">
    <name type="scientific">Citrus sinensis</name>
    <name type="common">Sweet orange</name>
    <name type="synonym">Citrus aurantium var. sinensis</name>
    <dbReference type="NCBI Taxonomy" id="2711"/>
    <lineage>
        <taxon>Eukaryota</taxon>
        <taxon>Viridiplantae</taxon>
        <taxon>Streptophyta</taxon>
        <taxon>Embryophyta</taxon>
        <taxon>Tracheophyta</taxon>
        <taxon>Spermatophyta</taxon>
        <taxon>Magnoliopsida</taxon>
        <taxon>eudicotyledons</taxon>
        <taxon>Gunneridae</taxon>
        <taxon>Pentapetalae</taxon>
        <taxon>rosids</taxon>
        <taxon>malvids</taxon>
        <taxon>Sapindales</taxon>
        <taxon>Rutaceae</taxon>
        <taxon>Aurantioideae</taxon>
        <taxon>Citrus</taxon>
    </lineage>
</organism>
<reference evidence="2" key="1">
    <citation type="journal article" date="2023" name="Hortic. Res.">
        <title>A chromosome-level phased genome enabling allele-level studies in sweet orange: a case study on citrus Huanglongbing tolerance.</title>
        <authorList>
            <person name="Wu B."/>
            <person name="Yu Q."/>
            <person name="Deng Z."/>
            <person name="Duan Y."/>
            <person name="Luo F."/>
            <person name="Gmitter F. Jr."/>
        </authorList>
    </citation>
    <scope>NUCLEOTIDE SEQUENCE [LARGE SCALE GENOMIC DNA]</scope>
    <source>
        <strain evidence="2">cv. Valencia</strain>
    </source>
</reference>
<proteinExistence type="predicted"/>
<keyword evidence="2" id="KW-1185">Reference proteome</keyword>
<protein>
    <submittedName>
        <fullName evidence="1">Golgin candidate 1</fullName>
    </submittedName>
</protein>
<gene>
    <name evidence="1" type="ORF">KPL71_000848</name>
</gene>
<comment type="caution">
    <text evidence="1">The sequence shown here is derived from an EMBL/GenBank/DDBJ whole genome shotgun (WGS) entry which is preliminary data.</text>
</comment>
<accession>A0ACB8NSU8</accession>